<dbReference type="GO" id="GO:0012505">
    <property type="term" value="C:endomembrane system"/>
    <property type="evidence" value="ECO:0007669"/>
    <property type="project" value="UniProtKB-SubCell"/>
</dbReference>
<evidence type="ECO:0000256" key="2">
    <source>
        <dbReference type="ARBA" id="ARBA00006613"/>
    </source>
</evidence>
<dbReference type="EMBL" id="SRLO01000965">
    <property type="protein sequence ID" value="TNN43434.1"/>
    <property type="molecule type" value="Genomic_DNA"/>
</dbReference>
<gene>
    <name evidence="6" type="primary">AP1G1_0</name>
    <name evidence="6" type="ORF">EYF80_046363</name>
</gene>
<name>A0A4Z2FRU2_9TELE</name>
<sequence length="102" mass="11423">MSPSVQLQEMIRAIRSARTQCEERGVIQRECAAIRAQFRQADNGGRSHNLAKLLYVHMLGYPAHFGQGCCSEADLHSEAARSRRCPRGCRSSRSFLSESLDI</sequence>
<proteinExistence type="inferred from homology"/>
<keyword evidence="3" id="KW-0813">Transport</keyword>
<keyword evidence="5" id="KW-0472">Membrane</keyword>
<protein>
    <submittedName>
        <fullName evidence="6">AP-1 complex subunit gamma-1</fullName>
    </submittedName>
</protein>
<accession>A0A4Z2FRU2</accession>
<evidence type="ECO:0000313" key="7">
    <source>
        <dbReference type="Proteomes" id="UP000314294"/>
    </source>
</evidence>
<dbReference type="AlphaFoldDB" id="A0A4Z2FRU2"/>
<dbReference type="Proteomes" id="UP000314294">
    <property type="component" value="Unassembled WGS sequence"/>
</dbReference>
<organism evidence="6 7">
    <name type="scientific">Liparis tanakae</name>
    <name type="common">Tanaka's snailfish</name>
    <dbReference type="NCBI Taxonomy" id="230148"/>
    <lineage>
        <taxon>Eukaryota</taxon>
        <taxon>Metazoa</taxon>
        <taxon>Chordata</taxon>
        <taxon>Craniata</taxon>
        <taxon>Vertebrata</taxon>
        <taxon>Euteleostomi</taxon>
        <taxon>Actinopterygii</taxon>
        <taxon>Neopterygii</taxon>
        <taxon>Teleostei</taxon>
        <taxon>Neoteleostei</taxon>
        <taxon>Acanthomorphata</taxon>
        <taxon>Eupercaria</taxon>
        <taxon>Perciformes</taxon>
        <taxon>Cottioidei</taxon>
        <taxon>Cottales</taxon>
        <taxon>Liparidae</taxon>
        <taxon>Liparis</taxon>
    </lineage>
</organism>
<comment type="subcellular location">
    <subcellularLocation>
        <location evidence="1">Endomembrane system</location>
    </subcellularLocation>
</comment>
<dbReference type="OrthoDB" id="28053at2759"/>
<evidence type="ECO:0000256" key="4">
    <source>
        <dbReference type="ARBA" id="ARBA00022927"/>
    </source>
</evidence>
<dbReference type="GO" id="GO:0015031">
    <property type="term" value="P:protein transport"/>
    <property type="evidence" value="ECO:0007669"/>
    <property type="project" value="UniProtKB-KW"/>
</dbReference>
<dbReference type="PANTHER" id="PTHR22780">
    <property type="entry name" value="ADAPTIN, ALPHA/GAMMA/EPSILON"/>
    <property type="match status" value="1"/>
</dbReference>
<reference evidence="6 7" key="1">
    <citation type="submission" date="2019-03" db="EMBL/GenBank/DDBJ databases">
        <title>First draft genome of Liparis tanakae, snailfish: a comprehensive survey of snailfish specific genes.</title>
        <authorList>
            <person name="Kim W."/>
            <person name="Song I."/>
            <person name="Jeong J.-H."/>
            <person name="Kim D."/>
            <person name="Kim S."/>
            <person name="Ryu S."/>
            <person name="Song J.Y."/>
            <person name="Lee S.K."/>
        </authorList>
    </citation>
    <scope>NUCLEOTIDE SEQUENCE [LARGE SCALE GENOMIC DNA]</scope>
    <source>
        <tissue evidence="6">Muscle</tissue>
    </source>
</reference>
<evidence type="ECO:0000256" key="1">
    <source>
        <dbReference type="ARBA" id="ARBA00004308"/>
    </source>
</evidence>
<keyword evidence="4" id="KW-0653">Protein transport</keyword>
<evidence type="ECO:0000313" key="6">
    <source>
        <dbReference type="EMBL" id="TNN43434.1"/>
    </source>
</evidence>
<comment type="similarity">
    <text evidence="2">Belongs to the adaptor complexes large subunit family.</text>
</comment>
<dbReference type="Gene3D" id="1.25.10.10">
    <property type="entry name" value="Leucine-rich Repeat Variant"/>
    <property type="match status" value="1"/>
</dbReference>
<dbReference type="GO" id="GO:0005737">
    <property type="term" value="C:cytoplasm"/>
    <property type="evidence" value="ECO:0007669"/>
    <property type="project" value="UniProtKB-ARBA"/>
</dbReference>
<dbReference type="InterPro" id="IPR050840">
    <property type="entry name" value="Adaptor_Complx_Large_Subunit"/>
</dbReference>
<comment type="caution">
    <text evidence="6">The sequence shown here is derived from an EMBL/GenBank/DDBJ whole genome shotgun (WGS) entry which is preliminary data.</text>
</comment>
<dbReference type="InterPro" id="IPR011989">
    <property type="entry name" value="ARM-like"/>
</dbReference>
<dbReference type="InterPro" id="IPR016024">
    <property type="entry name" value="ARM-type_fold"/>
</dbReference>
<evidence type="ECO:0000256" key="3">
    <source>
        <dbReference type="ARBA" id="ARBA00022448"/>
    </source>
</evidence>
<dbReference type="SUPFAM" id="SSF48371">
    <property type="entry name" value="ARM repeat"/>
    <property type="match status" value="1"/>
</dbReference>
<evidence type="ECO:0000256" key="5">
    <source>
        <dbReference type="ARBA" id="ARBA00023136"/>
    </source>
</evidence>
<keyword evidence="7" id="KW-1185">Reference proteome</keyword>